<dbReference type="RefSeq" id="WP_172314413.1">
    <property type="nucleotide sequence ID" value="NZ_WOEY01000092.1"/>
</dbReference>
<proteinExistence type="predicted"/>
<dbReference type="EMBL" id="WOEY01000092">
    <property type="protein sequence ID" value="NPT44360.1"/>
    <property type="molecule type" value="Genomic_DNA"/>
</dbReference>
<name>A0ABX2BU10_9BURK</name>
<evidence type="ECO:0000313" key="2">
    <source>
        <dbReference type="Proteomes" id="UP000652198"/>
    </source>
</evidence>
<sequence>MSNVDLKSKITATRDEINKKLMSGENTASMREYLRELEAEQAKTDAAAAAKQAAQEAAQRAAKEAEHQRIVDAAQTLADARDNRLVVLATRYAIPARPTPDARSSSHA</sequence>
<protein>
    <submittedName>
        <fullName evidence="1">Uncharacterized protein</fullName>
    </submittedName>
</protein>
<organism evidence="1 2">
    <name type="scientific">Paraburkholderia solitsugae</name>
    <dbReference type="NCBI Taxonomy" id="2675748"/>
    <lineage>
        <taxon>Bacteria</taxon>
        <taxon>Pseudomonadati</taxon>
        <taxon>Pseudomonadota</taxon>
        <taxon>Betaproteobacteria</taxon>
        <taxon>Burkholderiales</taxon>
        <taxon>Burkholderiaceae</taxon>
        <taxon>Paraburkholderia</taxon>
    </lineage>
</organism>
<evidence type="ECO:0000313" key="1">
    <source>
        <dbReference type="EMBL" id="NPT44360.1"/>
    </source>
</evidence>
<dbReference type="Proteomes" id="UP000652198">
    <property type="component" value="Unassembled WGS sequence"/>
</dbReference>
<accession>A0ABX2BU10</accession>
<gene>
    <name evidence="1" type="ORF">GNZ12_24220</name>
</gene>
<reference evidence="1 2" key="1">
    <citation type="submission" date="2019-11" db="EMBL/GenBank/DDBJ databases">
        <title>Metabolism of dissolved organic matter in forest soils.</title>
        <authorList>
            <person name="Cyle K.T."/>
            <person name="Wilhelm R.C."/>
            <person name="Martinez C.E."/>
        </authorList>
    </citation>
    <scope>NUCLEOTIDE SEQUENCE [LARGE SCALE GENOMIC DNA]</scope>
    <source>
        <strain evidence="1 2">1N</strain>
    </source>
</reference>
<comment type="caution">
    <text evidence="1">The sequence shown here is derived from an EMBL/GenBank/DDBJ whole genome shotgun (WGS) entry which is preliminary data.</text>
</comment>
<keyword evidence="2" id="KW-1185">Reference proteome</keyword>